<organism evidence="2 3">
    <name type="scientific">Denitromonas iodatirespirans</name>
    <dbReference type="NCBI Taxonomy" id="2795389"/>
    <lineage>
        <taxon>Bacteria</taxon>
        <taxon>Pseudomonadati</taxon>
        <taxon>Pseudomonadota</taxon>
        <taxon>Betaproteobacteria</taxon>
        <taxon>Rhodocyclales</taxon>
        <taxon>Zoogloeaceae</taxon>
        <taxon>Denitromonas</taxon>
    </lineage>
</organism>
<protein>
    <submittedName>
        <fullName evidence="2">PEP-CTERM sorting domain-containing protein</fullName>
    </submittedName>
</protein>
<reference evidence="3" key="1">
    <citation type="journal article" date="2022" name="ISME J.">
        <title>Genetic and phylogenetic analysis of dissimilatory iodate-reducing bacteria identifies potential niches across the world's oceans.</title>
        <authorList>
            <person name="Reyes-Umana V."/>
            <person name="Henning Z."/>
            <person name="Lee K."/>
            <person name="Barnum T.P."/>
            <person name="Coates J.D."/>
        </authorList>
    </citation>
    <scope>NUCLEOTIDE SEQUENCE [LARGE SCALE GENOMIC DNA]</scope>
    <source>
        <strain evidence="3">IR12</strain>
    </source>
</reference>
<gene>
    <name evidence="2" type="ORF">I8J34_01810</name>
</gene>
<dbReference type="EMBL" id="JAEKFT010000002">
    <property type="protein sequence ID" value="MBT0959896.1"/>
    <property type="molecule type" value="Genomic_DNA"/>
</dbReference>
<sequence>MMINPDFTLNQGAWDAASVGGASPAEGMFFYGANAMAANGGNPVGLYSPTTWEGGSSVSHLDTDNPALEAMMMTHAGPDGPSPRVFSAIEVGVLTDLGFTAVTPVPEPETYAMLLAGLGMVGWQVRRRRV</sequence>
<dbReference type="InterPro" id="IPR013424">
    <property type="entry name" value="Ice-binding_C"/>
</dbReference>
<keyword evidence="3" id="KW-1185">Reference proteome</keyword>
<feature type="domain" description="Ice-binding protein C-terminal" evidence="1">
    <location>
        <begin position="104"/>
        <end position="128"/>
    </location>
</feature>
<evidence type="ECO:0000313" key="3">
    <source>
        <dbReference type="Proteomes" id="UP000694660"/>
    </source>
</evidence>
<accession>A0A944D7F0</accession>
<proteinExistence type="predicted"/>
<dbReference type="Proteomes" id="UP000694660">
    <property type="component" value="Unassembled WGS sequence"/>
</dbReference>
<comment type="caution">
    <text evidence="2">The sequence shown here is derived from an EMBL/GenBank/DDBJ whole genome shotgun (WGS) entry which is preliminary data.</text>
</comment>
<dbReference type="NCBIfam" id="TIGR02595">
    <property type="entry name" value="PEP_CTERM"/>
    <property type="match status" value="1"/>
</dbReference>
<name>A0A944D7F0_DENI1</name>
<dbReference type="Pfam" id="PF07589">
    <property type="entry name" value="PEP-CTERM"/>
    <property type="match status" value="1"/>
</dbReference>
<evidence type="ECO:0000259" key="1">
    <source>
        <dbReference type="Pfam" id="PF07589"/>
    </source>
</evidence>
<dbReference type="AlphaFoldDB" id="A0A944D7F0"/>
<evidence type="ECO:0000313" key="2">
    <source>
        <dbReference type="EMBL" id="MBT0959896.1"/>
    </source>
</evidence>